<dbReference type="Proteomes" id="UP001153678">
    <property type="component" value="Unassembled WGS sequence"/>
</dbReference>
<proteinExistence type="predicted"/>
<name>A0A9W4SVC9_9GLOM</name>
<accession>A0A9W4SVC9</accession>
<organism evidence="1 2">
    <name type="scientific">Funneliformis geosporum</name>
    <dbReference type="NCBI Taxonomy" id="1117311"/>
    <lineage>
        <taxon>Eukaryota</taxon>
        <taxon>Fungi</taxon>
        <taxon>Fungi incertae sedis</taxon>
        <taxon>Mucoromycota</taxon>
        <taxon>Glomeromycotina</taxon>
        <taxon>Glomeromycetes</taxon>
        <taxon>Glomerales</taxon>
        <taxon>Glomeraceae</taxon>
        <taxon>Funneliformis</taxon>
    </lineage>
</organism>
<evidence type="ECO:0000313" key="1">
    <source>
        <dbReference type="EMBL" id="CAI2182239.1"/>
    </source>
</evidence>
<sequence length="185" mass="21838">EELTQESYWGIRNESIQANEGLLSRNVDHLSRILWRNFQEAYCLSVCNCFYDKFLNIVQGISSTPNDCIIENVEFFFKVFQSTSYEILLNPSQSQPFEYKSYFTQEVRPTMFVVKMFEKKSLSISMMEFSPDFYAPQQETAKSYDPNTIIYGHPNIIDEDLTIDDEKHDDKKSNRVTKKVIMLKW</sequence>
<keyword evidence="2" id="KW-1185">Reference proteome</keyword>
<reference evidence="1" key="1">
    <citation type="submission" date="2022-08" db="EMBL/GenBank/DDBJ databases">
        <authorList>
            <person name="Kallberg Y."/>
            <person name="Tangrot J."/>
            <person name="Rosling A."/>
        </authorList>
    </citation>
    <scope>NUCLEOTIDE SEQUENCE</scope>
    <source>
        <strain evidence="1">Wild A</strain>
    </source>
</reference>
<gene>
    <name evidence="1" type="ORF">FWILDA_LOCUS10482</name>
</gene>
<dbReference type="AlphaFoldDB" id="A0A9W4SVC9"/>
<dbReference type="EMBL" id="CAMKVN010002700">
    <property type="protein sequence ID" value="CAI2182239.1"/>
    <property type="molecule type" value="Genomic_DNA"/>
</dbReference>
<evidence type="ECO:0000313" key="2">
    <source>
        <dbReference type="Proteomes" id="UP001153678"/>
    </source>
</evidence>
<feature type="non-terminal residue" evidence="1">
    <location>
        <position position="185"/>
    </location>
</feature>
<protein>
    <submittedName>
        <fullName evidence="1">9130_t:CDS:1</fullName>
    </submittedName>
</protein>
<comment type="caution">
    <text evidence="1">The sequence shown here is derived from an EMBL/GenBank/DDBJ whole genome shotgun (WGS) entry which is preliminary data.</text>
</comment>